<dbReference type="Gene3D" id="3.30.2010.10">
    <property type="entry name" value="Metalloproteases ('zincins'), catalytic domain"/>
    <property type="match status" value="1"/>
</dbReference>
<dbReference type="InterPro" id="IPR019734">
    <property type="entry name" value="TPR_rpt"/>
</dbReference>
<comment type="cofactor">
    <cofactor evidence="7">
        <name>Zn(2+)</name>
        <dbReference type="ChEBI" id="CHEBI:29105"/>
    </cofactor>
    <text evidence="7">Binds 1 zinc ion per subunit.</text>
</comment>
<evidence type="ECO:0000256" key="4">
    <source>
        <dbReference type="ARBA" id="ARBA00022833"/>
    </source>
</evidence>
<organism evidence="9 10">
    <name type="scientific">Halospina denitrificans</name>
    <dbReference type="NCBI Taxonomy" id="332522"/>
    <lineage>
        <taxon>Bacteria</taxon>
        <taxon>Pseudomonadati</taxon>
        <taxon>Pseudomonadota</taxon>
        <taxon>Gammaproteobacteria</taxon>
        <taxon>Halospina</taxon>
    </lineage>
</organism>
<dbReference type="Pfam" id="PF13432">
    <property type="entry name" value="TPR_16"/>
    <property type="match status" value="2"/>
</dbReference>
<dbReference type="GO" id="GO:0016020">
    <property type="term" value="C:membrane"/>
    <property type="evidence" value="ECO:0007669"/>
    <property type="project" value="TreeGrafter"/>
</dbReference>
<evidence type="ECO:0000313" key="9">
    <source>
        <dbReference type="EMBL" id="TDT43003.1"/>
    </source>
</evidence>
<evidence type="ECO:0000256" key="7">
    <source>
        <dbReference type="RuleBase" id="RU003983"/>
    </source>
</evidence>
<evidence type="ECO:0000313" key="10">
    <source>
        <dbReference type="Proteomes" id="UP000295830"/>
    </source>
</evidence>
<dbReference type="GO" id="GO:0046872">
    <property type="term" value="F:metal ion binding"/>
    <property type="evidence" value="ECO:0007669"/>
    <property type="project" value="UniProtKB-KW"/>
</dbReference>
<dbReference type="InterPro" id="IPR001915">
    <property type="entry name" value="Peptidase_M48"/>
</dbReference>
<sequence>MRQHPALRTLPLILLTALVLGGCTTNPVTGESQLRLMMSEDEEVAIGKEQYQPTLQIQGGRYYRGEELNAYVSEVGQSLARVSDRPNMPYEFTVINSGVPNAWALPGGKIAINRGLLVELDNEAQLAAVLGHEVVHAAASHSAQRMQRGMLINLGVAGIGLGVALSDNRYAPLIMGGAAVGSQLIMAQYSQAHELESDRYGMQYMAKAGYNPEAAVELQQVFVKLSEGGNNDFITGLFQSHPPSQERVEANRKIAKELGSTGEFYSERYEQKLAGLRRDRDAYTAYDKARKAMQEEEREKAMALIESAIDQVPNEAAFFSLRGDIRREMDNADQAMSDYNQAVELYPQMFRYRLNRGLLHREQENWESAEKDLKASLDSVQTSIAYLGLGDAVAAQGRNSEARQYYQRAAQDQGQIGELARQRLKAMGS</sequence>
<accession>A0A4R7JZK9</accession>
<dbReference type="PANTHER" id="PTHR22726">
    <property type="entry name" value="METALLOENDOPEPTIDASE OMA1"/>
    <property type="match status" value="1"/>
</dbReference>
<evidence type="ECO:0000259" key="8">
    <source>
        <dbReference type="Pfam" id="PF01435"/>
    </source>
</evidence>
<dbReference type="GO" id="GO:0004222">
    <property type="term" value="F:metalloendopeptidase activity"/>
    <property type="evidence" value="ECO:0007669"/>
    <property type="project" value="InterPro"/>
</dbReference>
<gene>
    <name evidence="9" type="ORF">DES49_0807</name>
</gene>
<dbReference type="Pfam" id="PF01435">
    <property type="entry name" value="Peptidase_M48"/>
    <property type="match status" value="1"/>
</dbReference>
<evidence type="ECO:0000256" key="2">
    <source>
        <dbReference type="ARBA" id="ARBA00022723"/>
    </source>
</evidence>
<evidence type="ECO:0000256" key="1">
    <source>
        <dbReference type="ARBA" id="ARBA00022670"/>
    </source>
</evidence>
<name>A0A4R7JZK9_9GAMM</name>
<feature type="repeat" description="TPR" evidence="6">
    <location>
        <begin position="316"/>
        <end position="349"/>
    </location>
</feature>
<keyword evidence="2" id="KW-0479">Metal-binding</keyword>
<proteinExistence type="inferred from homology"/>
<keyword evidence="5 7" id="KW-0482">Metalloprotease</keyword>
<keyword evidence="1 7" id="KW-0645">Protease</keyword>
<dbReference type="SMART" id="SM00028">
    <property type="entry name" value="TPR"/>
    <property type="match status" value="3"/>
</dbReference>
<comment type="similarity">
    <text evidence="7">Belongs to the peptidase M48 family.</text>
</comment>
<reference evidence="9 10" key="1">
    <citation type="submission" date="2019-03" db="EMBL/GenBank/DDBJ databases">
        <title>Genomic Encyclopedia of Type Strains, Phase IV (KMG-IV): sequencing the most valuable type-strain genomes for metagenomic binning, comparative biology and taxonomic classification.</title>
        <authorList>
            <person name="Goeker M."/>
        </authorList>
    </citation>
    <scope>NUCLEOTIDE SEQUENCE [LARGE SCALE GENOMIC DNA]</scope>
    <source>
        <strain evidence="9 10">DSM 15505</strain>
    </source>
</reference>
<keyword evidence="4 7" id="KW-0862">Zinc</keyword>
<dbReference type="PANTHER" id="PTHR22726:SF24">
    <property type="entry name" value="M48 FAMILY METALLOPEPTIDASE"/>
    <property type="match status" value="1"/>
</dbReference>
<dbReference type="InterPro" id="IPR051156">
    <property type="entry name" value="Mito/Outer_Membr_Metalloprot"/>
</dbReference>
<dbReference type="RefSeq" id="WP_133735106.1">
    <property type="nucleotide sequence ID" value="NZ_SOAX01000002.1"/>
</dbReference>
<evidence type="ECO:0000256" key="5">
    <source>
        <dbReference type="ARBA" id="ARBA00023049"/>
    </source>
</evidence>
<dbReference type="SUPFAM" id="SSF48452">
    <property type="entry name" value="TPR-like"/>
    <property type="match status" value="1"/>
</dbReference>
<keyword evidence="3 7" id="KW-0378">Hydrolase</keyword>
<dbReference type="Proteomes" id="UP000295830">
    <property type="component" value="Unassembled WGS sequence"/>
</dbReference>
<dbReference type="EMBL" id="SOAX01000002">
    <property type="protein sequence ID" value="TDT43003.1"/>
    <property type="molecule type" value="Genomic_DNA"/>
</dbReference>
<dbReference type="AlphaFoldDB" id="A0A4R7JZK9"/>
<protein>
    <submittedName>
        <fullName evidence="9">Putative Zn-dependent protease</fullName>
    </submittedName>
</protein>
<keyword evidence="10" id="KW-1185">Reference proteome</keyword>
<dbReference type="PROSITE" id="PS51257">
    <property type="entry name" value="PROKAR_LIPOPROTEIN"/>
    <property type="match status" value="1"/>
</dbReference>
<evidence type="ECO:0000256" key="3">
    <source>
        <dbReference type="ARBA" id="ARBA00022801"/>
    </source>
</evidence>
<dbReference type="PROSITE" id="PS50005">
    <property type="entry name" value="TPR"/>
    <property type="match status" value="1"/>
</dbReference>
<feature type="domain" description="Peptidase M48" evidence="8">
    <location>
        <begin position="68"/>
        <end position="253"/>
    </location>
</feature>
<evidence type="ECO:0000256" key="6">
    <source>
        <dbReference type="PROSITE-ProRule" id="PRU00339"/>
    </source>
</evidence>
<keyword evidence="6" id="KW-0802">TPR repeat</keyword>
<dbReference type="InterPro" id="IPR011990">
    <property type="entry name" value="TPR-like_helical_dom_sf"/>
</dbReference>
<dbReference type="Gene3D" id="1.25.40.10">
    <property type="entry name" value="Tetratricopeptide repeat domain"/>
    <property type="match status" value="2"/>
</dbReference>
<dbReference type="GO" id="GO:0051603">
    <property type="term" value="P:proteolysis involved in protein catabolic process"/>
    <property type="evidence" value="ECO:0007669"/>
    <property type="project" value="TreeGrafter"/>
</dbReference>
<comment type="caution">
    <text evidence="9">The sequence shown here is derived from an EMBL/GenBank/DDBJ whole genome shotgun (WGS) entry which is preliminary data.</text>
</comment>
<dbReference type="OrthoDB" id="9810445at2"/>